<sequence length="111" mass="12733">MRKETDRNYGEFRANVQKEAGGLVRLRGAFLKDHNEEIVNLIKHESKLAESENPDHRVTEISKVDGGMDVLISASSLAMHIGKSLSMAYKGEHKYNFSHDEKYVEVDWKRD</sequence>
<evidence type="ECO:0000313" key="2">
    <source>
        <dbReference type="Proteomes" id="UP000488506"/>
    </source>
</evidence>
<comment type="caution">
    <text evidence="1">The sequence shown here is derived from an EMBL/GenBank/DDBJ whole genome shotgun (WGS) entry which is preliminary data.</text>
</comment>
<accession>A0A833L1A7</accession>
<organism evidence="1 2">
    <name type="scientific">Candidatus Saganbacteria bacterium</name>
    <dbReference type="NCBI Taxonomy" id="2575572"/>
    <lineage>
        <taxon>Bacteria</taxon>
        <taxon>Bacillati</taxon>
        <taxon>Saganbacteria</taxon>
    </lineage>
</organism>
<gene>
    <name evidence="1" type="ORF">FD145_767</name>
</gene>
<protein>
    <submittedName>
        <fullName evidence="1">Chaperone ATPase</fullName>
    </submittedName>
</protein>
<dbReference type="Proteomes" id="UP000488506">
    <property type="component" value="Unassembled WGS sequence"/>
</dbReference>
<evidence type="ECO:0000313" key="1">
    <source>
        <dbReference type="EMBL" id="KAF0134255.1"/>
    </source>
</evidence>
<dbReference type="AlphaFoldDB" id="A0A833L1A7"/>
<name>A0A833L1A7_UNCSA</name>
<reference evidence="1 2" key="1">
    <citation type="submission" date="2019-12" db="EMBL/GenBank/DDBJ databases">
        <authorList>
            <person name="Wolfe R."/>
            <person name="Danczak R."/>
            <person name="Wilkins M."/>
        </authorList>
    </citation>
    <scope>NUCLEOTIDE SEQUENCE [LARGE SCALE GENOMIC DNA]</scope>
    <source>
        <strain evidence="1">X2_MaxBin.013</strain>
    </source>
</reference>
<dbReference type="EMBL" id="WPAF01000010">
    <property type="protein sequence ID" value="KAF0134255.1"/>
    <property type="molecule type" value="Genomic_DNA"/>
</dbReference>
<proteinExistence type="predicted"/>